<dbReference type="GO" id="GO:0008270">
    <property type="term" value="F:zinc ion binding"/>
    <property type="evidence" value="ECO:0007669"/>
    <property type="project" value="TreeGrafter"/>
</dbReference>
<reference evidence="7 8" key="1">
    <citation type="journal article" date="2015" name="Microbiome">
        <title>Genomic resolution of linkages in carbon, nitrogen, and sulfur cycling among widespread estuary sediment bacteria.</title>
        <authorList>
            <person name="Baker B.J."/>
            <person name="Lazar C.S."/>
            <person name="Teske A.P."/>
            <person name="Dick G.J."/>
        </authorList>
    </citation>
    <scope>NUCLEOTIDE SEQUENCE [LARGE SCALE GENOMIC DNA]</scope>
    <source>
        <strain evidence="7">DG_54_3</strain>
    </source>
</reference>
<keyword evidence="5" id="KW-0482">Metalloprotease</keyword>
<dbReference type="PANTHER" id="PTHR34858">
    <property type="entry name" value="CYSO-CYSTEINE PEPTIDASE"/>
    <property type="match status" value="1"/>
</dbReference>
<dbReference type="InterPro" id="IPR051929">
    <property type="entry name" value="VirAsm_ModProt"/>
</dbReference>
<dbReference type="EMBL" id="LIZX01000022">
    <property type="protein sequence ID" value="KPJ69551.1"/>
    <property type="molecule type" value="Genomic_DNA"/>
</dbReference>
<keyword evidence="3" id="KW-0378">Hydrolase</keyword>
<evidence type="ECO:0000313" key="7">
    <source>
        <dbReference type="EMBL" id="KPJ69551.1"/>
    </source>
</evidence>
<keyword evidence="1" id="KW-0645">Protease</keyword>
<sequence length="192" mass="21831">MFIITERQYKIIMHQAQACYPQESGGFLGGRENTILGVLPIPNKCLYDRTEVFAITSDDVDLAYKFLTKHKLEYLGVYHSHPKGVPYPSEQDLAHHQKYLFIIGLKDRFNPEFHAWRVEGNNVYPEDIKIISDVGVTVIDIRTGKPKLSESATAAEMDKLVSMIDDLISGKKPEYPRLQPVKWDASTFSTLA</sequence>
<evidence type="ECO:0000256" key="3">
    <source>
        <dbReference type="ARBA" id="ARBA00022801"/>
    </source>
</evidence>
<evidence type="ECO:0000313" key="8">
    <source>
        <dbReference type="Proteomes" id="UP000051861"/>
    </source>
</evidence>
<organism evidence="7 8">
    <name type="scientific">candidate division WOR-1 bacterium DG_54_3</name>
    <dbReference type="NCBI Taxonomy" id="1703775"/>
    <lineage>
        <taxon>Bacteria</taxon>
        <taxon>Bacillati</taxon>
        <taxon>Saganbacteria</taxon>
    </lineage>
</organism>
<dbReference type="PROSITE" id="PS50249">
    <property type="entry name" value="MPN"/>
    <property type="match status" value="1"/>
</dbReference>
<gene>
    <name evidence="7" type="ORF">AMJ44_03570</name>
</gene>
<comment type="caution">
    <text evidence="7">The sequence shown here is derived from an EMBL/GenBank/DDBJ whole genome shotgun (WGS) entry which is preliminary data.</text>
</comment>
<evidence type="ECO:0000256" key="2">
    <source>
        <dbReference type="ARBA" id="ARBA00022723"/>
    </source>
</evidence>
<dbReference type="Gene3D" id="3.40.140.10">
    <property type="entry name" value="Cytidine Deaminase, domain 2"/>
    <property type="match status" value="1"/>
</dbReference>
<dbReference type="PANTHER" id="PTHR34858:SF1">
    <property type="entry name" value="CYSO-CYSTEINE PEPTIDASE"/>
    <property type="match status" value="1"/>
</dbReference>
<evidence type="ECO:0000256" key="4">
    <source>
        <dbReference type="ARBA" id="ARBA00022833"/>
    </source>
</evidence>
<accession>A0A0S7Y505</accession>
<evidence type="ECO:0000259" key="6">
    <source>
        <dbReference type="PROSITE" id="PS50249"/>
    </source>
</evidence>
<dbReference type="InterPro" id="IPR037518">
    <property type="entry name" value="MPN"/>
</dbReference>
<evidence type="ECO:0000256" key="1">
    <source>
        <dbReference type="ARBA" id="ARBA00022670"/>
    </source>
</evidence>
<name>A0A0S7Y505_UNCSA</name>
<feature type="domain" description="MPN" evidence="6">
    <location>
        <begin position="1"/>
        <end position="139"/>
    </location>
</feature>
<dbReference type="AlphaFoldDB" id="A0A0S7Y505"/>
<keyword evidence="2" id="KW-0479">Metal-binding</keyword>
<evidence type="ECO:0000256" key="5">
    <source>
        <dbReference type="ARBA" id="ARBA00023049"/>
    </source>
</evidence>
<dbReference type="InterPro" id="IPR028090">
    <property type="entry name" value="JAB_dom_prok"/>
</dbReference>
<dbReference type="GO" id="GO:0008235">
    <property type="term" value="F:metalloexopeptidase activity"/>
    <property type="evidence" value="ECO:0007669"/>
    <property type="project" value="TreeGrafter"/>
</dbReference>
<dbReference type="CDD" id="cd08070">
    <property type="entry name" value="MPN_like"/>
    <property type="match status" value="1"/>
</dbReference>
<dbReference type="Proteomes" id="UP000051861">
    <property type="component" value="Unassembled WGS sequence"/>
</dbReference>
<proteinExistence type="predicted"/>
<dbReference type="GO" id="GO:0006508">
    <property type="term" value="P:proteolysis"/>
    <property type="evidence" value="ECO:0007669"/>
    <property type="project" value="UniProtKB-KW"/>
</dbReference>
<protein>
    <recommendedName>
        <fullName evidence="6">MPN domain-containing protein</fullName>
    </recommendedName>
</protein>
<dbReference type="SUPFAM" id="SSF102712">
    <property type="entry name" value="JAB1/MPN domain"/>
    <property type="match status" value="1"/>
</dbReference>
<dbReference type="Pfam" id="PF14464">
    <property type="entry name" value="Prok-JAB"/>
    <property type="match status" value="1"/>
</dbReference>
<keyword evidence="4" id="KW-0862">Zinc</keyword>